<evidence type="ECO:0000256" key="5">
    <source>
        <dbReference type="ARBA" id="ARBA00011895"/>
    </source>
</evidence>
<keyword evidence="7 15" id="KW-0328">Glycosyltransferase</keyword>
<protein>
    <recommendedName>
        <fullName evidence="5 15">Hypoxanthine phosphoribosyltransferase</fullName>
        <ecNumber evidence="5 15">2.4.2.8</ecNumber>
    </recommendedName>
</protein>
<dbReference type="GO" id="GO:0005829">
    <property type="term" value="C:cytosol"/>
    <property type="evidence" value="ECO:0007669"/>
    <property type="project" value="TreeGrafter"/>
</dbReference>
<accession>A0A848LWE8</accession>
<comment type="catalytic activity">
    <reaction evidence="14">
        <text>IMP + diphosphate = hypoxanthine + 5-phospho-alpha-D-ribose 1-diphosphate</text>
        <dbReference type="Rhea" id="RHEA:17973"/>
        <dbReference type="ChEBI" id="CHEBI:17368"/>
        <dbReference type="ChEBI" id="CHEBI:33019"/>
        <dbReference type="ChEBI" id="CHEBI:58017"/>
        <dbReference type="ChEBI" id="CHEBI:58053"/>
        <dbReference type="EC" id="2.4.2.8"/>
    </reaction>
    <physiologicalReaction direction="right-to-left" evidence="14">
        <dbReference type="Rhea" id="RHEA:17975"/>
    </physiologicalReaction>
</comment>
<sequence>MAFYEQQVGVLISEDAVQKRVRELAAEITRDYAGKDLTIICVLKGSVFFAMDLAKAIDLPVKLEFLGVSSYQGGTETTGEVRITTDVSKPMAGKHLLVIEDIIDTGLTMQFLLENLRARHPASLKLCSLLEKPARARTKVDIDYKGFVIDDHFVVGYGLDYAEVYRNLPFIGVMKGK</sequence>
<keyword evidence="18" id="KW-1185">Reference proteome</keyword>
<evidence type="ECO:0000313" key="17">
    <source>
        <dbReference type="EMBL" id="NMO21940.1"/>
    </source>
</evidence>
<evidence type="ECO:0000256" key="3">
    <source>
        <dbReference type="ARBA" id="ARBA00004669"/>
    </source>
</evidence>
<dbReference type="GO" id="GO:0052657">
    <property type="term" value="F:guanine phosphoribosyltransferase activity"/>
    <property type="evidence" value="ECO:0007669"/>
    <property type="project" value="UniProtKB-ARBA"/>
</dbReference>
<evidence type="ECO:0000256" key="15">
    <source>
        <dbReference type="RuleBase" id="RU364099"/>
    </source>
</evidence>
<dbReference type="UniPathway" id="UPA00591">
    <property type="reaction ID" value="UER00648"/>
</dbReference>
<comment type="cofactor">
    <cofactor evidence="1 15">
        <name>Mg(2+)</name>
        <dbReference type="ChEBI" id="CHEBI:18420"/>
    </cofactor>
</comment>
<evidence type="ECO:0000259" key="16">
    <source>
        <dbReference type="Pfam" id="PF00156"/>
    </source>
</evidence>
<dbReference type="InterPro" id="IPR029057">
    <property type="entry name" value="PRTase-like"/>
</dbReference>
<dbReference type="PANTHER" id="PTHR43340:SF1">
    <property type="entry name" value="HYPOXANTHINE PHOSPHORIBOSYLTRANSFERASE"/>
    <property type="match status" value="1"/>
</dbReference>
<dbReference type="CDD" id="cd06223">
    <property type="entry name" value="PRTases_typeI"/>
    <property type="match status" value="1"/>
</dbReference>
<dbReference type="GO" id="GO:0006178">
    <property type="term" value="P:guanine salvage"/>
    <property type="evidence" value="ECO:0007669"/>
    <property type="project" value="TreeGrafter"/>
</dbReference>
<evidence type="ECO:0000256" key="12">
    <source>
        <dbReference type="ARBA" id="ARBA00022842"/>
    </source>
</evidence>
<keyword evidence="12 15" id="KW-0460">Magnesium</keyword>
<gene>
    <name evidence="17" type="primary">hpt</name>
    <name evidence="17" type="ORF">HG543_44870</name>
</gene>
<dbReference type="GO" id="GO:0000287">
    <property type="term" value="F:magnesium ion binding"/>
    <property type="evidence" value="ECO:0007669"/>
    <property type="project" value="TreeGrafter"/>
</dbReference>
<keyword evidence="6 15" id="KW-0963">Cytoplasm</keyword>
<dbReference type="RefSeq" id="WP_169351107.1">
    <property type="nucleotide sequence ID" value="NZ_JABBJJ010000367.1"/>
</dbReference>
<name>A0A848LWE8_9BACT</name>
<keyword evidence="8 15" id="KW-0808">Transferase</keyword>
<comment type="subcellular location">
    <subcellularLocation>
        <location evidence="2 15">Cytoplasm</location>
    </subcellularLocation>
</comment>
<dbReference type="EMBL" id="JABBJJ010000367">
    <property type="protein sequence ID" value="NMO21940.1"/>
    <property type="molecule type" value="Genomic_DNA"/>
</dbReference>
<dbReference type="GO" id="GO:0000166">
    <property type="term" value="F:nucleotide binding"/>
    <property type="evidence" value="ECO:0007669"/>
    <property type="project" value="UniProtKB-KW"/>
</dbReference>
<evidence type="ECO:0000256" key="13">
    <source>
        <dbReference type="ARBA" id="ARBA00048811"/>
    </source>
</evidence>
<dbReference type="Pfam" id="PF00156">
    <property type="entry name" value="Pribosyltran"/>
    <property type="match status" value="1"/>
</dbReference>
<feature type="domain" description="Phosphoribosyltransferase" evidence="16">
    <location>
        <begin position="16"/>
        <end position="161"/>
    </location>
</feature>
<dbReference type="EC" id="2.4.2.8" evidence="5 15"/>
<evidence type="ECO:0000256" key="9">
    <source>
        <dbReference type="ARBA" id="ARBA00022723"/>
    </source>
</evidence>
<evidence type="ECO:0000256" key="8">
    <source>
        <dbReference type="ARBA" id="ARBA00022679"/>
    </source>
</evidence>
<evidence type="ECO:0000256" key="6">
    <source>
        <dbReference type="ARBA" id="ARBA00022490"/>
    </source>
</evidence>
<comment type="similarity">
    <text evidence="4 15">Belongs to the purine/pyrimidine phosphoribosyltransferase family.</text>
</comment>
<evidence type="ECO:0000256" key="2">
    <source>
        <dbReference type="ARBA" id="ARBA00004496"/>
    </source>
</evidence>
<dbReference type="Proteomes" id="UP000518300">
    <property type="component" value="Unassembled WGS sequence"/>
</dbReference>
<dbReference type="Gene3D" id="3.40.50.2020">
    <property type="match status" value="1"/>
</dbReference>
<dbReference type="InterPro" id="IPR050408">
    <property type="entry name" value="HGPRT"/>
</dbReference>
<dbReference type="GO" id="GO:0046100">
    <property type="term" value="P:hypoxanthine metabolic process"/>
    <property type="evidence" value="ECO:0007669"/>
    <property type="project" value="TreeGrafter"/>
</dbReference>
<evidence type="ECO:0000256" key="7">
    <source>
        <dbReference type="ARBA" id="ARBA00022676"/>
    </source>
</evidence>
<organism evidence="17 18">
    <name type="scientific">Pyxidicoccus fallax</name>
    <dbReference type="NCBI Taxonomy" id="394095"/>
    <lineage>
        <taxon>Bacteria</taxon>
        <taxon>Pseudomonadati</taxon>
        <taxon>Myxococcota</taxon>
        <taxon>Myxococcia</taxon>
        <taxon>Myxococcales</taxon>
        <taxon>Cystobacterineae</taxon>
        <taxon>Myxococcaceae</taxon>
        <taxon>Pyxidicoccus</taxon>
    </lineage>
</organism>
<dbReference type="PANTHER" id="PTHR43340">
    <property type="entry name" value="HYPOXANTHINE-GUANINE PHOSPHORIBOSYLTRANSFERASE"/>
    <property type="match status" value="1"/>
</dbReference>
<evidence type="ECO:0000256" key="10">
    <source>
        <dbReference type="ARBA" id="ARBA00022726"/>
    </source>
</evidence>
<keyword evidence="11 15" id="KW-0547">Nucleotide-binding</keyword>
<dbReference type="NCBIfam" id="TIGR01203">
    <property type="entry name" value="HGPRTase"/>
    <property type="match status" value="1"/>
</dbReference>
<reference evidence="17 18" key="1">
    <citation type="submission" date="2020-04" db="EMBL/GenBank/DDBJ databases">
        <title>Draft genome of Pyxidicoccus fallax type strain.</title>
        <authorList>
            <person name="Whitworth D.E."/>
        </authorList>
    </citation>
    <scope>NUCLEOTIDE SEQUENCE [LARGE SCALE GENOMIC DNA]</scope>
    <source>
        <strain evidence="17 18">DSM 14698</strain>
    </source>
</reference>
<evidence type="ECO:0000313" key="18">
    <source>
        <dbReference type="Proteomes" id="UP000518300"/>
    </source>
</evidence>
<dbReference type="AlphaFoldDB" id="A0A848LWE8"/>
<evidence type="ECO:0000256" key="11">
    <source>
        <dbReference type="ARBA" id="ARBA00022741"/>
    </source>
</evidence>
<dbReference type="InterPro" id="IPR005904">
    <property type="entry name" value="Hxn_phspho_trans"/>
</dbReference>
<evidence type="ECO:0000256" key="1">
    <source>
        <dbReference type="ARBA" id="ARBA00001946"/>
    </source>
</evidence>
<dbReference type="GO" id="GO:0032264">
    <property type="term" value="P:IMP salvage"/>
    <property type="evidence" value="ECO:0007669"/>
    <property type="project" value="UniProtKB-UniPathway"/>
</dbReference>
<dbReference type="GO" id="GO:0004422">
    <property type="term" value="F:hypoxanthine phosphoribosyltransferase activity"/>
    <property type="evidence" value="ECO:0007669"/>
    <property type="project" value="InterPro"/>
</dbReference>
<dbReference type="GO" id="GO:0006166">
    <property type="term" value="P:purine ribonucleoside salvage"/>
    <property type="evidence" value="ECO:0007669"/>
    <property type="project" value="UniProtKB-KW"/>
</dbReference>
<dbReference type="SUPFAM" id="SSF53271">
    <property type="entry name" value="PRTase-like"/>
    <property type="match status" value="1"/>
</dbReference>
<comment type="caution">
    <text evidence="17">The sequence shown here is derived from an EMBL/GenBank/DDBJ whole genome shotgun (WGS) entry which is preliminary data.</text>
</comment>
<keyword evidence="9 15" id="KW-0479">Metal-binding</keyword>
<dbReference type="InterPro" id="IPR000836">
    <property type="entry name" value="PRTase_dom"/>
</dbReference>
<proteinExistence type="inferred from homology"/>
<keyword evidence="10 15" id="KW-0660">Purine salvage</keyword>
<evidence type="ECO:0000256" key="14">
    <source>
        <dbReference type="ARBA" id="ARBA00049402"/>
    </source>
</evidence>
<comment type="pathway">
    <text evidence="3 15">Purine metabolism; IMP biosynthesis via salvage pathway; IMP from hypoxanthine: step 1/1.</text>
</comment>
<dbReference type="FunFam" id="3.40.50.2020:FF:000006">
    <property type="entry name" value="Hypoxanthine phosphoribosyltransferase"/>
    <property type="match status" value="1"/>
</dbReference>
<comment type="catalytic activity">
    <reaction evidence="13">
        <text>GMP + diphosphate = guanine + 5-phospho-alpha-D-ribose 1-diphosphate</text>
        <dbReference type="Rhea" id="RHEA:25424"/>
        <dbReference type="ChEBI" id="CHEBI:16235"/>
        <dbReference type="ChEBI" id="CHEBI:33019"/>
        <dbReference type="ChEBI" id="CHEBI:58017"/>
        <dbReference type="ChEBI" id="CHEBI:58115"/>
        <dbReference type="EC" id="2.4.2.8"/>
    </reaction>
    <physiologicalReaction direction="right-to-left" evidence="13">
        <dbReference type="Rhea" id="RHEA:25426"/>
    </physiologicalReaction>
</comment>
<dbReference type="GO" id="GO:0032263">
    <property type="term" value="P:GMP salvage"/>
    <property type="evidence" value="ECO:0007669"/>
    <property type="project" value="TreeGrafter"/>
</dbReference>
<evidence type="ECO:0000256" key="4">
    <source>
        <dbReference type="ARBA" id="ARBA00008391"/>
    </source>
</evidence>